<dbReference type="EMBL" id="NQMQ01000011">
    <property type="protein sequence ID" value="PAJ69947.1"/>
    <property type="molecule type" value="Genomic_DNA"/>
</dbReference>
<keyword evidence="1" id="KW-0812">Transmembrane</keyword>
<evidence type="ECO:0000313" key="3">
    <source>
        <dbReference type="EMBL" id="PAJ69947.1"/>
    </source>
</evidence>
<feature type="transmembrane region" description="Helical" evidence="1">
    <location>
        <begin position="38"/>
        <end position="59"/>
    </location>
</feature>
<dbReference type="Proteomes" id="UP000215771">
    <property type="component" value="Unassembled WGS sequence"/>
</dbReference>
<keyword evidence="1" id="KW-1133">Transmembrane helix</keyword>
<dbReference type="AlphaFoldDB" id="A0A269PD17"/>
<dbReference type="RefSeq" id="WP_095276843.1">
    <property type="nucleotide sequence ID" value="NZ_CP047655.1"/>
</dbReference>
<evidence type="ECO:0000256" key="2">
    <source>
        <dbReference type="SAM" id="SignalP"/>
    </source>
</evidence>
<proteinExistence type="predicted"/>
<accession>A0A269PD17</accession>
<protein>
    <submittedName>
        <fullName evidence="3">Uncharacterized protein</fullName>
    </submittedName>
</protein>
<comment type="caution">
    <text evidence="3">The sequence shown here is derived from an EMBL/GenBank/DDBJ whole genome shotgun (WGS) entry which is preliminary data.</text>
</comment>
<feature type="signal peptide" evidence="2">
    <location>
        <begin position="1"/>
        <end position="22"/>
    </location>
</feature>
<feature type="chain" id="PRO_5038836351" evidence="2">
    <location>
        <begin position="23"/>
        <end position="104"/>
    </location>
</feature>
<reference evidence="3 4" key="1">
    <citation type="submission" date="2017-08" db="EMBL/GenBank/DDBJ databases">
        <authorList>
            <person name="de Groot N.N."/>
        </authorList>
    </citation>
    <scope>NUCLEOTIDE SEQUENCE [LARGE SCALE GENOMIC DNA]</scope>
    <source>
        <strain evidence="3 4">NBT06-6</strain>
    </source>
</reference>
<gene>
    <name evidence="3" type="ORF">CIG21_05785</name>
</gene>
<name>A0A269PD17_9CORY</name>
<sequence>MSIGFTASLTASAVNASSYVLAQAPAETPVGPDFGKASPIGLLILVVLAVVILSLGFAFHRRYSRFRRRQQFAEAHGIDPFDQEALDAAMRAAGVLDLGKKRIF</sequence>
<keyword evidence="1" id="KW-0472">Membrane</keyword>
<evidence type="ECO:0000313" key="4">
    <source>
        <dbReference type="Proteomes" id="UP000215771"/>
    </source>
</evidence>
<organism evidence="3 4">
    <name type="scientific">Corynebacterium hadale</name>
    <dbReference type="NCBI Taxonomy" id="2026255"/>
    <lineage>
        <taxon>Bacteria</taxon>
        <taxon>Bacillati</taxon>
        <taxon>Actinomycetota</taxon>
        <taxon>Actinomycetes</taxon>
        <taxon>Mycobacteriales</taxon>
        <taxon>Corynebacteriaceae</taxon>
        <taxon>Corynebacterium</taxon>
    </lineage>
</organism>
<keyword evidence="2" id="KW-0732">Signal</keyword>
<evidence type="ECO:0000256" key="1">
    <source>
        <dbReference type="SAM" id="Phobius"/>
    </source>
</evidence>